<comment type="caution">
    <text evidence="1">The sequence shown here is derived from an EMBL/GenBank/DDBJ whole genome shotgun (WGS) entry which is preliminary data.</text>
</comment>
<name>X0TFX0_9ZZZZ</name>
<dbReference type="SUPFAM" id="SSF48557">
    <property type="entry name" value="L-aspartase-like"/>
    <property type="match status" value="1"/>
</dbReference>
<dbReference type="AlphaFoldDB" id="X0TFX0"/>
<proteinExistence type="predicted"/>
<dbReference type="Gene3D" id="1.20.200.10">
    <property type="entry name" value="Fumarase/aspartase (Central domain)"/>
    <property type="match status" value="1"/>
</dbReference>
<dbReference type="GO" id="GO:0003824">
    <property type="term" value="F:catalytic activity"/>
    <property type="evidence" value="ECO:0007669"/>
    <property type="project" value="InterPro"/>
</dbReference>
<protein>
    <recommendedName>
        <fullName evidence="2">Histidine ammonia-lyase</fullName>
    </recommendedName>
</protein>
<dbReference type="InterPro" id="IPR008948">
    <property type="entry name" value="L-Aspartase-like"/>
</dbReference>
<accession>X0TFX0</accession>
<dbReference type="Pfam" id="PF00221">
    <property type="entry name" value="Lyase_aromatic"/>
    <property type="match status" value="1"/>
</dbReference>
<dbReference type="PANTHER" id="PTHR10362">
    <property type="entry name" value="HISTIDINE AMMONIA-LYASE"/>
    <property type="match status" value="1"/>
</dbReference>
<dbReference type="EMBL" id="BARS01016261">
    <property type="protein sequence ID" value="GAF86226.1"/>
    <property type="molecule type" value="Genomic_DNA"/>
</dbReference>
<evidence type="ECO:0008006" key="2">
    <source>
        <dbReference type="Google" id="ProtNLM"/>
    </source>
</evidence>
<reference evidence="1" key="1">
    <citation type="journal article" date="2014" name="Front. Microbiol.">
        <title>High frequency of phylogenetically diverse reductive dehalogenase-homologous genes in deep subseafloor sedimentary metagenomes.</title>
        <authorList>
            <person name="Kawai M."/>
            <person name="Futagami T."/>
            <person name="Toyoda A."/>
            <person name="Takaki Y."/>
            <person name="Nishi S."/>
            <person name="Hori S."/>
            <person name="Arai W."/>
            <person name="Tsubouchi T."/>
            <person name="Morono Y."/>
            <person name="Uchiyama I."/>
            <person name="Ito T."/>
            <person name="Fujiyama A."/>
            <person name="Inagaki F."/>
            <person name="Takami H."/>
        </authorList>
    </citation>
    <scope>NUCLEOTIDE SEQUENCE</scope>
    <source>
        <strain evidence="1">Expedition CK06-06</strain>
    </source>
</reference>
<sequence length="266" mass="28992">MMAYDERLHKVRGYPGALEASENIRQITEGSKLLAQKGKKLQDCYSLRSTPQVMGAARDALKWARYMLETELNGAADNPTFFPEDDLVLTGANFQGTPMAFGLELLGIAITTVCVLSERRTNRLMNPHLSVGLPAFLTKGAGMFSGLMLTQYTAGALVCENRILSHPAATGSIPAAADQEDFVSMGMTTALKTQQIIDNAQAVLAVELMAGAQAVDFRKPIKPGKGVQAAACIIRKYVDHLEEDRPLYDDINKLKEVVESKGEFRP</sequence>
<feature type="non-terminal residue" evidence="1">
    <location>
        <position position="266"/>
    </location>
</feature>
<evidence type="ECO:0000313" key="1">
    <source>
        <dbReference type="EMBL" id="GAF86226.1"/>
    </source>
</evidence>
<gene>
    <name evidence="1" type="ORF">S01H1_26790</name>
</gene>
<organism evidence="1">
    <name type="scientific">marine sediment metagenome</name>
    <dbReference type="NCBI Taxonomy" id="412755"/>
    <lineage>
        <taxon>unclassified sequences</taxon>
        <taxon>metagenomes</taxon>
        <taxon>ecological metagenomes</taxon>
    </lineage>
</organism>
<dbReference type="InterPro" id="IPR001106">
    <property type="entry name" value="Aromatic_Lyase"/>
</dbReference>